<gene>
    <name evidence="1" type="ORF">OPV22_015266</name>
</gene>
<proteinExistence type="predicted"/>
<dbReference type="AlphaFoldDB" id="A0AAV8R3G0"/>
<organism evidence="1 2">
    <name type="scientific">Ensete ventricosum</name>
    <name type="common">Abyssinian banana</name>
    <name type="synonym">Musa ensete</name>
    <dbReference type="NCBI Taxonomy" id="4639"/>
    <lineage>
        <taxon>Eukaryota</taxon>
        <taxon>Viridiplantae</taxon>
        <taxon>Streptophyta</taxon>
        <taxon>Embryophyta</taxon>
        <taxon>Tracheophyta</taxon>
        <taxon>Spermatophyta</taxon>
        <taxon>Magnoliopsida</taxon>
        <taxon>Liliopsida</taxon>
        <taxon>Zingiberales</taxon>
        <taxon>Musaceae</taxon>
        <taxon>Ensete</taxon>
    </lineage>
</organism>
<protein>
    <submittedName>
        <fullName evidence="1">Uncharacterized protein</fullName>
    </submittedName>
</protein>
<keyword evidence="2" id="KW-1185">Reference proteome</keyword>
<evidence type="ECO:0000313" key="1">
    <source>
        <dbReference type="EMBL" id="KAJ8493545.1"/>
    </source>
</evidence>
<sequence length="79" mass="8297">MAQDLECLNTSEAAVLDSVRAAELARVASSSIDLSSGSICPMAPASTGSAARKTMTESLRCVFKEFSMRELNGVTIQSP</sequence>
<name>A0AAV8R3G0_ENSVE</name>
<dbReference type="EMBL" id="JAQQAF010000004">
    <property type="protein sequence ID" value="KAJ8493545.1"/>
    <property type="molecule type" value="Genomic_DNA"/>
</dbReference>
<accession>A0AAV8R3G0</accession>
<evidence type="ECO:0000313" key="2">
    <source>
        <dbReference type="Proteomes" id="UP001222027"/>
    </source>
</evidence>
<reference evidence="1 2" key="1">
    <citation type="submission" date="2022-12" db="EMBL/GenBank/DDBJ databases">
        <title>Chromosome-scale assembly of the Ensete ventricosum genome.</title>
        <authorList>
            <person name="Dussert Y."/>
            <person name="Stocks J."/>
            <person name="Wendawek A."/>
            <person name="Woldeyes F."/>
            <person name="Nichols R.A."/>
            <person name="Borrell J.S."/>
        </authorList>
    </citation>
    <scope>NUCLEOTIDE SEQUENCE [LARGE SCALE GENOMIC DNA]</scope>
    <source>
        <strain evidence="2">cv. Maze</strain>
        <tissue evidence="1">Seeds</tissue>
    </source>
</reference>
<comment type="caution">
    <text evidence="1">The sequence shown here is derived from an EMBL/GenBank/DDBJ whole genome shotgun (WGS) entry which is preliminary data.</text>
</comment>
<dbReference type="Proteomes" id="UP001222027">
    <property type="component" value="Unassembled WGS sequence"/>
</dbReference>